<evidence type="ECO:0000256" key="8">
    <source>
        <dbReference type="ARBA" id="ARBA00038152"/>
    </source>
</evidence>
<reference evidence="12" key="1">
    <citation type="submission" date="2017-09" db="EMBL/GenBank/DDBJ databases">
        <title>Depth-based differentiation of microbial function through sediment-hosted aquifers and enrichment of novel symbionts in the deep terrestrial subsurface.</title>
        <authorList>
            <person name="Probst A.J."/>
            <person name="Ladd B."/>
            <person name="Jarett J.K."/>
            <person name="Geller-Mcgrath D.E."/>
            <person name="Sieber C.M.K."/>
            <person name="Emerson J.B."/>
            <person name="Anantharaman K."/>
            <person name="Thomas B.C."/>
            <person name="Malmstrom R."/>
            <person name="Stieglmeier M."/>
            <person name="Klingl A."/>
            <person name="Woyke T."/>
            <person name="Ryan C.M."/>
            <person name="Banfield J.F."/>
        </authorList>
    </citation>
    <scope>NUCLEOTIDE SEQUENCE [LARGE SCALE GENOMIC DNA]</scope>
</reference>
<name>A0A2M7W1Q6_9BACT</name>
<organism evidence="11 12">
    <name type="scientific">Candidatus Dojkabacteria bacterium CG_4_10_14_0_2_um_filter_Dojkabacteria_WS6_41_15</name>
    <dbReference type="NCBI Taxonomy" id="2014249"/>
    <lineage>
        <taxon>Bacteria</taxon>
        <taxon>Candidatus Dojkabacteria</taxon>
    </lineage>
</organism>
<dbReference type="SUPFAM" id="SSF53448">
    <property type="entry name" value="Nucleotide-diphospho-sugar transferases"/>
    <property type="match status" value="1"/>
</dbReference>
<evidence type="ECO:0000259" key="10">
    <source>
        <dbReference type="Pfam" id="PF00535"/>
    </source>
</evidence>
<feature type="transmembrane region" description="Helical" evidence="9">
    <location>
        <begin position="260"/>
        <end position="283"/>
    </location>
</feature>
<keyword evidence="4 11" id="KW-0808">Transferase</keyword>
<dbReference type="CDD" id="cd04187">
    <property type="entry name" value="DPM1_like_bac"/>
    <property type="match status" value="1"/>
</dbReference>
<proteinExistence type="inferred from homology"/>
<evidence type="ECO:0000256" key="9">
    <source>
        <dbReference type="SAM" id="Phobius"/>
    </source>
</evidence>
<feature type="transmembrane region" description="Helical" evidence="9">
    <location>
        <begin position="221"/>
        <end position="254"/>
    </location>
</feature>
<feature type="domain" description="Glycosyltransferase 2-like" evidence="10">
    <location>
        <begin position="7"/>
        <end position="170"/>
    </location>
</feature>
<dbReference type="Gene3D" id="3.90.550.10">
    <property type="entry name" value="Spore Coat Polysaccharide Biosynthesis Protein SpsA, Chain A"/>
    <property type="match status" value="1"/>
</dbReference>
<keyword evidence="3" id="KW-0328">Glycosyltransferase</keyword>
<keyword evidence="7 9" id="KW-0472">Membrane</keyword>
<dbReference type="FunFam" id="3.90.550.10:FF:000079">
    <property type="entry name" value="Probable glycosyl transferase"/>
    <property type="match status" value="1"/>
</dbReference>
<dbReference type="Proteomes" id="UP000228952">
    <property type="component" value="Unassembled WGS sequence"/>
</dbReference>
<dbReference type="AlphaFoldDB" id="A0A2M7W1Q6"/>
<dbReference type="InterPro" id="IPR050256">
    <property type="entry name" value="Glycosyltransferase_2"/>
</dbReference>
<dbReference type="InterPro" id="IPR001173">
    <property type="entry name" value="Glyco_trans_2-like"/>
</dbReference>
<dbReference type="PANTHER" id="PTHR48090:SF1">
    <property type="entry name" value="PROPHAGE BACTOPRENOL GLUCOSYL TRANSFERASE HOMOLOG"/>
    <property type="match status" value="1"/>
</dbReference>
<dbReference type="Pfam" id="PF00535">
    <property type="entry name" value="Glycos_transf_2"/>
    <property type="match status" value="1"/>
</dbReference>
<comment type="similarity">
    <text evidence="8">Belongs to the glycosyltransferase 2 family. GtrB subfamily.</text>
</comment>
<accession>A0A2M7W1Q6</accession>
<comment type="subcellular location">
    <subcellularLocation>
        <location evidence="1">Cell membrane</location>
        <topology evidence="1">Multi-pass membrane protein</topology>
    </subcellularLocation>
</comment>
<evidence type="ECO:0000256" key="6">
    <source>
        <dbReference type="ARBA" id="ARBA00022989"/>
    </source>
</evidence>
<dbReference type="InterPro" id="IPR029044">
    <property type="entry name" value="Nucleotide-diphossugar_trans"/>
</dbReference>
<keyword evidence="2" id="KW-1003">Cell membrane</keyword>
<evidence type="ECO:0000256" key="7">
    <source>
        <dbReference type="ARBA" id="ARBA00023136"/>
    </source>
</evidence>
<sequence length="305" mass="34322">MNLKKISWVLPIFNEEVLIPTLYKELQKLQSKIKEKYETELVFVDDGSKDKSLEMLSLLFEQDKTVKVLAFSRNFGHQMAITAGLDAATGDAVIFMDTDLQDPPSVCLELIEKWEAGYDVAYAKRRSRKDSFLKKFTAYIFYRLLRKFADISIPEDTGDFRLISRQVADTLRQFPERHRFIRGLVSYIGFKQIAVLFDRQERKAGTTGYSLKKMVKLAEDALTGFSLAPIMIVGVSGTLLAIVGGAGVIVGLFAQNLTLVALSYATILTGIILIALSTIGQYIGRTYQQVQGRPLYIVKSKLEHN</sequence>
<evidence type="ECO:0000256" key="4">
    <source>
        <dbReference type="ARBA" id="ARBA00022679"/>
    </source>
</evidence>
<evidence type="ECO:0000256" key="5">
    <source>
        <dbReference type="ARBA" id="ARBA00022692"/>
    </source>
</evidence>
<dbReference type="PANTHER" id="PTHR48090">
    <property type="entry name" value="UNDECAPRENYL-PHOSPHATE 4-DEOXY-4-FORMAMIDO-L-ARABINOSE TRANSFERASE-RELATED"/>
    <property type="match status" value="1"/>
</dbReference>
<evidence type="ECO:0000256" key="3">
    <source>
        <dbReference type="ARBA" id="ARBA00022676"/>
    </source>
</evidence>
<evidence type="ECO:0000313" key="12">
    <source>
        <dbReference type="Proteomes" id="UP000228952"/>
    </source>
</evidence>
<keyword evidence="5 9" id="KW-0812">Transmembrane</keyword>
<dbReference type="GO" id="GO:0005886">
    <property type="term" value="C:plasma membrane"/>
    <property type="evidence" value="ECO:0007669"/>
    <property type="project" value="UniProtKB-SubCell"/>
</dbReference>
<comment type="caution">
    <text evidence="11">The sequence shown here is derived from an EMBL/GenBank/DDBJ whole genome shotgun (WGS) entry which is preliminary data.</text>
</comment>
<protein>
    <submittedName>
        <fullName evidence="11">Glycosyltransferase</fullName>
    </submittedName>
</protein>
<evidence type="ECO:0000256" key="2">
    <source>
        <dbReference type="ARBA" id="ARBA00022475"/>
    </source>
</evidence>
<keyword evidence="6 9" id="KW-1133">Transmembrane helix</keyword>
<dbReference type="EMBL" id="PFQB01000076">
    <property type="protein sequence ID" value="PJA13746.1"/>
    <property type="molecule type" value="Genomic_DNA"/>
</dbReference>
<gene>
    <name evidence="11" type="ORF">COX64_02960</name>
</gene>
<evidence type="ECO:0000256" key="1">
    <source>
        <dbReference type="ARBA" id="ARBA00004651"/>
    </source>
</evidence>
<evidence type="ECO:0000313" key="11">
    <source>
        <dbReference type="EMBL" id="PJA13746.1"/>
    </source>
</evidence>
<dbReference type="GO" id="GO:0016757">
    <property type="term" value="F:glycosyltransferase activity"/>
    <property type="evidence" value="ECO:0007669"/>
    <property type="project" value="UniProtKB-KW"/>
</dbReference>